<dbReference type="EMBL" id="JAYKXN010000005">
    <property type="protein sequence ID" value="KAK7284784.1"/>
    <property type="molecule type" value="Genomic_DNA"/>
</dbReference>
<name>A0AAN9IRN2_CLITE</name>
<protein>
    <submittedName>
        <fullName evidence="1">Uncharacterized protein</fullName>
    </submittedName>
</protein>
<dbReference type="Proteomes" id="UP001359559">
    <property type="component" value="Unassembled WGS sequence"/>
</dbReference>
<proteinExistence type="predicted"/>
<organism evidence="1 2">
    <name type="scientific">Clitoria ternatea</name>
    <name type="common">Butterfly pea</name>
    <dbReference type="NCBI Taxonomy" id="43366"/>
    <lineage>
        <taxon>Eukaryota</taxon>
        <taxon>Viridiplantae</taxon>
        <taxon>Streptophyta</taxon>
        <taxon>Embryophyta</taxon>
        <taxon>Tracheophyta</taxon>
        <taxon>Spermatophyta</taxon>
        <taxon>Magnoliopsida</taxon>
        <taxon>eudicotyledons</taxon>
        <taxon>Gunneridae</taxon>
        <taxon>Pentapetalae</taxon>
        <taxon>rosids</taxon>
        <taxon>fabids</taxon>
        <taxon>Fabales</taxon>
        <taxon>Fabaceae</taxon>
        <taxon>Papilionoideae</taxon>
        <taxon>50 kb inversion clade</taxon>
        <taxon>NPAAA clade</taxon>
        <taxon>indigoferoid/millettioid clade</taxon>
        <taxon>Phaseoleae</taxon>
        <taxon>Clitoria</taxon>
    </lineage>
</organism>
<accession>A0AAN9IRN2</accession>
<dbReference type="AlphaFoldDB" id="A0AAN9IRN2"/>
<keyword evidence="2" id="KW-1185">Reference proteome</keyword>
<evidence type="ECO:0000313" key="2">
    <source>
        <dbReference type="Proteomes" id="UP001359559"/>
    </source>
</evidence>
<reference evidence="1 2" key="1">
    <citation type="submission" date="2024-01" db="EMBL/GenBank/DDBJ databases">
        <title>The genomes of 5 underutilized Papilionoideae crops provide insights into root nodulation and disease resistance.</title>
        <authorList>
            <person name="Yuan L."/>
        </authorList>
    </citation>
    <scope>NUCLEOTIDE SEQUENCE [LARGE SCALE GENOMIC DNA]</scope>
    <source>
        <strain evidence="1">LY-2023</strain>
        <tissue evidence="1">Leaf</tissue>
    </source>
</reference>
<sequence>MFSTSVWVRDFICARNLICMLCIFNCDIQVLMLVDSEPRSIINENALCLFIHLHFNEYQGLTLDKGQSEMLGTCRRGTWLE</sequence>
<gene>
    <name evidence="1" type="ORF">RJT34_19537</name>
</gene>
<comment type="caution">
    <text evidence="1">The sequence shown here is derived from an EMBL/GenBank/DDBJ whole genome shotgun (WGS) entry which is preliminary data.</text>
</comment>
<evidence type="ECO:0000313" key="1">
    <source>
        <dbReference type="EMBL" id="KAK7284784.1"/>
    </source>
</evidence>